<comment type="function">
    <text evidence="9">Condenses 4-methyl-5-(beta-hydroxyethyl)thiazole monophosphate (THZ-P) and 2-methyl-4-amino-5-hydroxymethyl pyrimidine pyrophosphate (HMP-PP) to form thiamine monophosphate (TMP).</text>
</comment>
<feature type="binding site" evidence="9">
    <location>
        <position position="90"/>
    </location>
    <ligand>
        <name>Mg(2+)</name>
        <dbReference type="ChEBI" id="CHEBI:18420"/>
    </ligand>
</feature>
<dbReference type="CDD" id="cd00564">
    <property type="entry name" value="TMP_TenI"/>
    <property type="match status" value="1"/>
</dbReference>
<dbReference type="Gene3D" id="3.20.20.70">
    <property type="entry name" value="Aldolase class I"/>
    <property type="match status" value="1"/>
</dbReference>
<evidence type="ECO:0000313" key="15">
    <source>
        <dbReference type="Proteomes" id="UP000253850"/>
    </source>
</evidence>
<evidence type="ECO:0000256" key="4">
    <source>
        <dbReference type="ARBA" id="ARBA00022842"/>
    </source>
</evidence>
<dbReference type="GO" id="GO:0000287">
    <property type="term" value="F:magnesium ion binding"/>
    <property type="evidence" value="ECO:0007669"/>
    <property type="project" value="UniProtKB-UniRule"/>
</dbReference>
<comment type="catalytic activity">
    <reaction evidence="7 9 10">
        <text>2-(2-carboxy-4-methylthiazol-5-yl)ethyl phosphate + 4-amino-2-methyl-5-(diphosphooxymethyl)pyrimidine + 2 H(+) = thiamine phosphate + CO2 + diphosphate</text>
        <dbReference type="Rhea" id="RHEA:47848"/>
        <dbReference type="ChEBI" id="CHEBI:15378"/>
        <dbReference type="ChEBI" id="CHEBI:16526"/>
        <dbReference type="ChEBI" id="CHEBI:33019"/>
        <dbReference type="ChEBI" id="CHEBI:37575"/>
        <dbReference type="ChEBI" id="CHEBI:57841"/>
        <dbReference type="ChEBI" id="CHEBI:62890"/>
        <dbReference type="EC" id="2.5.1.3"/>
    </reaction>
</comment>
<dbReference type="InterPro" id="IPR013785">
    <property type="entry name" value="Aldolase_TIM"/>
</dbReference>
<evidence type="ECO:0000256" key="7">
    <source>
        <dbReference type="ARBA" id="ARBA00047851"/>
    </source>
</evidence>
<dbReference type="PANTHER" id="PTHR20857">
    <property type="entry name" value="THIAMINE-PHOSPHATE PYROPHOSPHORYLASE"/>
    <property type="match status" value="1"/>
</dbReference>
<proteinExistence type="inferred from homology"/>
<sequence length="209" mass="23356">MSINLTGLYVISDDTLTPKETILTQIKEALEGGATIVQLRDKISSDEEIEKLALELQELCREYKALFVLNDRVELAIKLKIDGLHVGKSDHHRVKEIRNNFKGILGISCYDSLDIAREMEKLKVDYLAFGAFFASSTKPNAPLANQETITKAKKEFSLPICVIGGITSKNAEILINKGAHMLAVISDVWKSKNIKKKCQEFTTLFKGEK</sequence>
<keyword evidence="4 9" id="KW-0460">Magnesium</keyword>
<comment type="similarity">
    <text evidence="9 10">Belongs to the thiamine-phosphate synthase family.</text>
</comment>
<dbReference type="RefSeq" id="WP_114838961.1">
    <property type="nucleotide sequence ID" value="NZ_CP031217.1"/>
</dbReference>
<comment type="catalytic activity">
    <reaction evidence="8 9 10">
        <text>2-[(2R,5Z)-2-carboxy-4-methylthiazol-5(2H)-ylidene]ethyl phosphate + 4-amino-2-methyl-5-(diphosphooxymethyl)pyrimidine + 2 H(+) = thiamine phosphate + CO2 + diphosphate</text>
        <dbReference type="Rhea" id="RHEA:47844"/>
        <dbReference type="ChEBI" id="CHEBI:15378"/>
        <dbReference type="ChEBI" id="CHEBI:16526"/>
        <dbReference type="ChEBI" id="CHEBI:33019"/>
        <dbReference type="ChEBI" id="CHEBI:37575"/>
        <dbReference type="ChEBI" id="CHEBI:57841"/>
        <dbReference type="ChEBI" id="CHEBI:62899"/>
        <dbReference type="EC" id="2.5.1.3"/>
    </reaction>
</comment>
<dbReference type="HAMAP" id="MF_00097">
    <property type="entry name" value="TMP_synthase"/>
    <property type="match status" value="1"/>
</dbReference>
<feature type="binding site" evidence="9">
    <location>
        <position position="108"/>
    </location>
    <ligand>
        <name>4-amino-2-methyl-5-(diphosphooxymethyl)pyrimidine</name>
        <dbReference type="ChEBI" id="CHEBI:57841"/>
    </ligand>
</feature>
<feature type="binding site" evidence="9">
    <location>
        <begin position="135"/>
        <end position="137"/>
    </location>
    <ligand>
        <name>2-[(2R,5Z)-2-carboxy-4-methylthiazol-5(2H)-ylidene]ethyl phosphate</name>
        <dbReference type="ChEBI" id="CHEBI:62899"/>
    </ligand>
</feature>
<dbReference type="EC" id="2.5.1.3" evidence="9"/>
<feature type="binding site" evidence="9">
    <location>
        <position position="71"/>
    </location>
    <ligand>
        <name>Mg(2+)</name>
        <dbReference type="ChEBI" id="CHEBI:18420"/>
    </ligand>
</feature>
<comment type="catalytic activity">
    <reaction evidence="6 9 10">
        <text>4-methyl-5-(2-phosphooxyethyl)-thiazole + 4-amino-2-methyl-5-(diphosphooxymethyl)pyrimidine + H(+) = thiamine phosphate + diphosphate</text>
        <dbReference type="Rhea" id="RHEA:22328"/>
        <dbReference type="ChEBI" id="CHEBI:15378"/>
        <dbReference type="ChEBI" id="CHEBI:33019"/>
        <dbReference type="ChEBI" id="CHEBI:37575"/>
        <dbReference type="ChEBI" id="CHEBI:57841"/>
        <dbReference type="ChEBI" id="CHEBI:58296"/>
        <dbReference type="EC" id="2.5.1.3"/>
    </reaction>
</comment>
<keyword evidence="3 9" id="KW-0479">Metal-binding</keyword>
<evidence type="ECO:0000256" key="9">
    <source>
        <dbReference type="HAMAP-Rule" id="MF_00097"/>
    </source>
</evidence>
<evidence type="ECO:0000313" key="13">
    <source>
        <dbReference type="EMBL" id="AXH12117.1"/>
    </source>
</evidence>
<dbReference type="NCBIfam" id="TIGR00693">
    <property type="entry name" value="thiE"/>
    <property type="match status" value="1"/>
</dbReference>
<dbReference type="Pfam" id="PF02581">
    <property type="entry name" value="TMP-TENI"/>
    <property type="match status" value="1"/>
</dbReference>
<evidence type="ECO:0000256" key="3">
    <source>
        <dbReference type="ARBA" id="ARBA00022723"/>
    </source>
</evidence>
<organism evidence="14 16">
    <name type="scientific">Halarcobacter bivalviorum</name>
    <dbReference type="NCBI Taxonomy" id="663364"/>
    <lineage>
        <taxon>Bacteria</taxon>
        <taxon>Pseudomonadati</taxon>
        <taxon>Campylobacterota</taxon>
        <taxon>Epsilonproteobacteria</taxon>
        <taxon>Campylobacterales</taxon>
        <taxon>Arcobacteraceae</taxon>
        <taxon>Halarcobacter</taxon>
    </lineage>
</organism>
<dbReference type="InterPro" id="IPR036206">
    <property type="entry name" value="ThiamineP_synth_sf"/>
</dbReference>
<comment type="cofactor">
    <cofactor evidence="9">
        <name>Mg(2+)</name>
        <dbReference type="ChEBI" id="CHEBI:18420"/>
    </cofactor>
    <text evidence="9">Binds 1 Mg(2+) ion per subunit.</text>
</comment>
<feature type="binding site" evidence="9">
    <location>
        <begin position="185"/>
        <end position="186"/>
    </location>
    <ligand>
        <name>2-[(2R,5Z)-2-carboxy-4-methylthiazol-5(2H)-ylidene]ethyl phosphate</name>
        <dbReference type="ChEBI" id="CHEBI:62899"/>
    </ligand>
</feature>
<feature type="domain" description="Thiamine phosphate synthase/TenI" evidence="12">
    <location>
        <begin position="8"/>
        <end position="188"/>
    </location>
</feature>
<dbReference type="GO" id="GO:0009228">
    <property type="term" value="P:thiamine biosynthetic process"/>
    <property type="evidence" value="ECO:0007669"/>
    <property type="project" value="UniProtKB-KW"/>
</dbReference>
<keyword evidence="2 9" id="KW-0808">Transferase</keyword>
<evidence type="ECO:0000256" key="1">
    <source>
        <dbReference type="ARBA" id="ARBA00005165"/>
    </source>
</evidence>
<dbReference type="InterPro" id="IPR034291">
    <property type="entry name" value="TMP_synthase"/>
</dbReference>
<evidence type="ECO:0000256" key="5">
    <source>
        <dbReference type="ARBA" id="ARBA00022977"/>
    </source>
</evidence>
<evidence type="ECO:0000256" key="11">
    <source>
        <dbReference type="RuleBase" id="RU004253"/>
    </source>
</evidence>
<evidence type="ECO:0000256" key="2">
    <source>
        <dbReference type="ARBA" id="ARBA00022679"/>
    </source>
</evidence>
<keyword evidence="5 9" id="KW-0784">Thiamine biosynthesis</keyword>
<feature type="binding site" evidence="9">
    <location>
        <position position="70"/>
    </location>
    <ligand>
        <name>4-amino-2-methyl-5-(diphosphooxymethyl)pyrimidine</name>
        <dbReference type="ChEBI" id="CHEBI:57841"/>
    </ligand>
</feature>
<dbReference type="GO" id="GO:0009229">
    <property type="term" value="P:thiamine diphosphate biosynthetic process"/>
    <property type="evidence" value="ECO:0007669"/>
    <property type="project" value="UniProtKB-UniRule"/>
</dbReference>
<reference evidence="14 16" key="1">
    <citation type="submission" date="2017-10" db="EMBL/GenBank/DDBJ databases">
        <title>Genomics of the genus Arcobacter.</title>
        <authorList>
            <person name="Perez-Cataluna A."/>
            <person name="Figueras M.J."/>
        </authorList>
    </citation>
    <scope>NUCLEOTIDE SEQUENCE [LARGE SCALE GENOMIC DNA]</scope>
    <source>
        <strain evidence="14 16">CECT 7835</strain>
    </source>
</reference>
<accession>A0AAX2AC54</accession>
<dbReference type="SUPFAM" id="SSF51391">
    <property type="entry name" value="Thiamin phosphate synthase"/>
    <property type="match status" value="1"/>
</dbReference>
<feature type="binding site" evidence="9">
    <location>
        <position position="138"/>
    </location>
    <ligand>
        <name>4-amino-2-methyl-5-(diphosphooxymethyl)pyrimidine</name>
        <dbReference type="ChEBI" id="CHEBI:57841"/>
    </ligand>
</feature>
<feature type="binding site" evidence="9">
    <location>
        <position position="165"/>
    </location>
    <ligand>
        <name>2-[(2R,5Z)-2-carboxy-4-methylthiazol-5(2H)-ylidene]ethyl phosphate</name>
        <dbReference type="ChEBI" id="CHEBI:62899"/>
    </ligand>
</feature>
<dbReference type="GO" id="GO:0004789">
    <property type="term" value="F:thiamine-phosphate diphosphorylase activity"/>
    <property type="evidence" value="ECO:0007669"/>
    <property type="project" value="UniProtKB-UniRule"/>
</dbReference>
<evidence type="ECO:0000256" key="8">
    <source>
        <dbReference type="ARBA" id="ARBA00047883"/>
    </source>
</evidence>
<evidence type="ECO:0000313" key="14">
    <source>
        <dbReference type="EMBL" id="RXK11227.1"/>
    </source>
</evidence>
<reference evidence="13 15" key="2">
    <citation type="submission" date="2018-07" db="EMBL/GenBank/DDBJ databases">
        <title>Complete genome of the Arcobacter bivalviorum type strain LMG 26154.</title>
        <authorList>
            <person name="Miller W.G."/>
            <person name="Yee E."/>
            <person name="Bono J.L."/>
        </authorList>
    </citation>
    <scope>NUCLEOTIDE SEQUENCE [LARGE SCALE GENOMIC DNA]</scope>
    <source>
        <strain evidence="13 15">LMG 26154</strain>
    </source>
</reference>
<feature type="binding site" evidence="9">
    <location>
        <begin position="38"/>
        <end position="42"/>
    </location>
    <ligand>
        <name>4-amino-2-methyl-5-(diphosphooxymethyl)pyrimidine</name>
        <dbReference type="ChEBI" id="CHEBI:57841"/>
    </ligand>
</feature>
<evidence type="ECO:0000259" key="12">
    <source>
        <dbReference type="Pfam" id="PF02581"/>
    </source>
</evidence>
<name>A0AAX2AC54_9BACT</name>
<dbReference type="GO" id="GO:0005737">
    <property type="term" value="C:cytoplasm"/>
    <property type="evidence" value="ECO:0007669"/>
    <property type="project" value="TreeGrafter"/>
</dbReference>
<dbReference type="EMBL" id="CP031217">
    <property type="protein sequence ID" value="AXH12117.1"/>
    <property type="molecule type" value="Genomic_DNA"/>
</dbReference>
<evidence type="ECO:0000256" key="10">
    <source>
        <dbReference type="RuleBase" id="RU003826"/>
    </source>
</evidence>
<gene>
    <name evidence="9 14" type="primary">thiE</name>
    <name evidence="13" type="ORF">ABIV_1114</name>
    <name evidence="14" type="ORF">CRV05_02335</name>
</gene>
<dbReference type="AlphaFoldDB" id="A0AAX2AC54"/>
<dbReference type="Proteomes" id="UP000289193">
    <property type="component" value="Unassembled WGS sequence"/>
</dbReference>
<dbReference type="PANTHER" id="PTHR20857:SF15">
    <property type="entry name" value="THIAMINE-PHOSPHATE SYNTHASE"/>
    <property type="match status" value="1"/>
</dbReference>
<dbReference type="InterPro" id="IPR022998">
    <property type="entry name" value="ThiamineP_synth_TenI"/>
</dbReference>
<keyword evidence="16" id="KW-1185">Reference proteome</keyword>
<comment type="pathway">
    <text evidence="1 9 11">Cofactor biosynthesis; thiamine diphosphate biosynthesis; thiamine phosphate from 4-amino-2-methyl-5-diphosphomethylpyrimidine and 4-methyl-5-(2-phosphoethyl)-thiazole: step 1/1.</text>
</comment>
<dbReference type="KEGG" id="hbv:ABIV_1114"/>
<evidence type="ECO:0000313" key="16">
    <source>
        <dbReference type="Proteomes" id="UP000289193"/>
    </source>
</evidence>
<dbReference type="EMBL" id="PDKM01000001">
    <property type="protein sequence ID" value="RXK11227.1"/>
    <property type="molecule type" value="Genomic_DNA"/>
</dbReference>
<evidence type="ECO:0000256" key="6">
    <source>
        <dbReference type="ARBA" id="ARBA00047334"/>
    </source>
</evidence>
<dbReference type="Proteomes" id="UP000253850">
    <property type="component" value="Chromosome"/>
</dbReference>
<protein>
    <recommendedName>
        <fullName evidence="9">Thiamine-phosphate synthase</fullName>
        <shortName evidence="9">TP synthase</shortName>
        <shortName evidence="9">TPS</shortName>
        <ecNumber evidence="9">2.5.1.3</ecNumber>
    </recommendedName>
    <alternativeName>
        <fullName evidence="9">Thiamine-phosphate pyrophosphorylase</fullName>
        <shortName evidence="9">TMP pyrophosphorylase</shortName>
        <shortName evidence="9">TMP-PPase</shortName>
    </alternativeName>
</protein>